<evidence type="ECO:0000313" key="2">
    <source>
        <dbReference type="Proteomes" id="UP001174909"/>
    </source>
</evidence>
<dbReference type="NCBIfam" id="NF033679">
    <property type="entry name" value="DNRLRE_dom"/>
    <property type="match status" value="1"/>
</dbReference>
<dbReference type="EMBL" id="CASHTH010003122">
    <property type="protein sequence ID" value="CAI8040620.1"/>
    <property type="molecule type" value="Genomic_DNA"/>
</dbReference>
<reference evidence="1" key="1">
    <citation type="submission" date="2023-03" db="EMBL/GenBank/DDBJ databases">
        <authorList>
            <person name="Steffen K."/>
            <person name="Cardenas P."/>
        </authorList>
    </citation>
    <scope>NUCLEOTIDE SEQUENCE</scope>
</reference>
<accession>A0AA35T2K9</accession>
<dbReference type="Proteomes" id="UP001174909">
    <property type="component" value="Unassembled WGS sequence"/>
</dbReference>
<name>A0AA35T2K9_GEOBA</name>
<proteinExistence type="predicted"/>
<sequence>MVYFSTFLCPVFQHLDMAPTHAFMHCIKAPDLDRGYATDLYCSIVFGSMMQCYIAGSIIGLILLTSGIKAQFDSGAGDIFSLQVTQDVCLERGSRNYNYLQYLIVGTHPYYPLKRSLLQFEDLPSNCTHVHWAKMYVYFAYAHKPSFLSVTQVPYISRPLQVHQVRQNWSESEATSTFRVSGQRWNQPWLALDGSDADPNGLLCYPVTIYTSRPAGFVEFDITEALRNWQSGDPNYGVLLLATNENTLGRGIRFYSNASGNSRQHAFVHVLCD</sequence>
<gene>
    <name evidence="1" type="ORF">GBAR_LOCUS22622</name>
</gene>
<protein>
    <submittedName>
        <fullName evidence="1">Uncharacterized protein</fullName>
    </submittedName>
</protein>
<keyword evidence="2" id="KW-1185">Reference proteome</keyword>
<dbReference type="AlphaFoldDB" id="A0AA35T2K9"/>
<evidence type="ECO:0000313" key="1">
    <source>
        <dbReference type="EMBL" id="CAI8040620.1"/>
    </source>
</evidence>
<organism evidence="1 2">
    <name type="scientific">Geodia barretti</name>
    <name type="common">Barrett's horny sponge</name>
    <dbReference type="NCBI Taxonomy" id="519541"/>
    <lineage>
        <taxon>Eukaryota</taxon>
        <taxon>Metazoa</taxon>
        <taxon>Porifera</taxon>
        <taxon>Demospongiae</taxon>
        <taxon>Heteroscleromorpha</taxon>
        <taxon>Tetractinellida</taxon>
        <taxon>Astrophorina</taxon>
        <taxon>Geodiidae</taxon>
        <taxon>Geodia</taxon>
    </lineage>
</organism>
<comment type="caution">
    <text evidence="1">The sequence shown here is derived from an EMBL/GenBank/DDBJ whole genome shotgun (WGS) entry which is preliminary data.</text>
</comment>